<accession>A0AAN6MDP7</accession>
<feature type="transmembrane region" description="Helical" evidence="1">
    <location>
        <begin position="550"/>
        <end position="567"/>
    </location>
</feature>
<feature type="transmembrane region" description="Helical" evidence="1">
    <location>
        <begin position="392"/>
        <end position="412"/>
    </location>
</feature>
<feature type="transmembrane region" description="Helical" evidence="1">
    <location>
        <begin position="458"/>
        <end position="477"/>
    </location>
</feature>
<dbReference type="InterPro" id="IPR010640">
    <property type="entry name" value="Low_temperature_requirement_A"/>
</dbReference>
<feature type="transmembrane region" description="Helical" evidence="1">
    <location>
        <begin position="511"/>
        <end position="530"/>
    </location>
</feature>
<feature type="transmembrane region" description="Helical" evidence="1">
    <location>
        <begin position="573"/>
        <end position="593"/>
    </location>
</feature>
<keyword evidence="1" id="KW-0472">Membrane</keyword>
<sequence length="648" mass="71839">MSRPPTEFLLPTGTKVLVTNLPSDLPLLRQRYTHDDPPVQIEVVLHGSAEHRAFLRESHTHHAARRAQLRERIGAEVDDELEEVREKLVEVEGHLKRIESQEEEGEVEGLRENFGKFGFHAKLRMIEGEGEEVASSGVSVVSAATAGEVGEVLRLWRRPVIKQYFHRGLLWRSAENTEVMSIELFLDLLYVGIIAINGDHAAEEANGHELLRFVVTFAMSWRIWSDVQQVVSWFKTDDILQRVEILFLIACLLGQTTNMLQAFNEEQDSFTQLVAFYLAARLFTAVSYAITGLLLPLIRGMMVAQVLNTVIGAAFWIASTTISKESHYNPLMATRLILVFIALAIDLFGSAVPVFLFRYGTSHNTPFARWLARQFEFFPAINIEHKVERTNAFISLVFGYSVVGILFHNTGAFPLNAFLGKAVLGLVQAAVFNWIYFEVDGSNIRTHAIRIGVRQSFIWQWSHLLLSMSYILAAAGLSKLVVLTDCGNAPLSSLTASSQHRSAPDLPLGLRLYYCAGLGLALACTGLIALSHSHKDPAAGTCRLPKWARLANRFGVAVVFFCLPAAGDRLNSLGLVAVTTGLSLWALFFEVWAKSCRTVSFFGEGKGAGQGYTARCSKRRLEDAMKDDGEIDVVKLGRSEKTSTAIAA</sequence>
<reference evidence="2" key="1">
    <citation type="journal article" date="2023" name="Mol. Phylogenet. Evol.">
        <title>Genome-scale phylogeny and comparative genomics of the fungal order Sordariales.</title>
        <authorList>
            <person name="Hensen N."/>
            <person name="Bonometti L."/>
            <person name="Westerberg I."/>
            <person name="Brannstrom I.O."/>
            <person name="Guillou S."/>
            <person name="Cros-Aarteil S."/>
            <person name="Calhoun S."/>
            <person name="Haridas S."/>
            <person name="Kuo A."/>
            <person name="Mondo S."/>
            <person name="Pangilinan J."/>
            <person name="Riley R."/>
            <person name="LaButti K."/>
            <person name="Andreopoulos B."/>
            <person name="Lipzen A."/>
            <person name="Chen C."/>
            <person name="Yan M."/>
            <person name="Daum C."/>
            <person name="Ng V."/>
            <person name="Clum A."/>
            <person name="Steindorff A."/>
            <person name="Ohm R.A."/>
            <person name="Martin F."/>
            <person name="Silar P."/>
            <person name="Natvig D.O."/>
            <person name="Lalanne C."/>
            <person name="Gautier V."/>
            <person name="Ament-Velasquez S.L."/>
            <person name="Kruys A."/>
            <person name="Hutchinson M.I."/>
            <person name="Powell A.J."/>
            <person name="Barry K."/>
            <person name="Miller A.N."/>
            <person name="Grigoriev I.V."/>
            <person name="Debuchy R."/>
            <person name="Gladieux P."/>
            <person name="Hiltunen Thoren M."/>
            <person name="Johannesson H."/>
        </authorList>
    </citation>
    <scope>NUCLEOTIDE SEQUENCE</scope>
    <source>
        <strain evidence="2">CBS 103.79</strain>
    </source>
</reference>
<dbReference type="Pfam" id="PF06772">
    <property type="entry name" value="LtrA"/>
    <property type="match status" value="1"/>
</dbReference>
<feature type="transmembrane region" description="Helical" evidence="1">
    <location>
        <begin position="302"/>
        <end position="323"/>
    </location>
</feature>
<dbReference type="EMBL" id="MU855987">
    <property type="protein sequence ID" value="KAK3898166.1"/>
    <property type="molecule type" value="Genomic_DNA"/>
</dbReference>
<reference evidence="2" key="2">
    <citation type="submission" date="2023-05" db="EMBL/GenBank/DDBJ databases">
        <authorList>
            <consortium name="Lawrence Berkeley National Laboratory"/>
            <person name="Steindorff A."/>
            <person name="Hensen N."/>
            <person name="Bonometti L."/>
            <person name="Westerberg I."/>
            <person name="Brannstrom I.O."/>
            <person name="Guillou S."/>
            <person name="Cros-Aarteil S."/>
            <person name="Calhoun S."/>
            <person name="Haridas S."/>
            <person name="Kuo A."/>
            <person name="Mondo S."/>
            <person name="Pangilinan J."/>
            <person name="Riley R."/>
            <person name="Labutti K."/>
            <person name="Andreopoulos B."/>
            <person name="Lipzen A."/>
            <person name="Chen C."/>
            <person name="Yanf M."/>
            <person name="Daum C."/>
            <person name="Ng V."/>
            <person name="Clum A."/>
            <person name="Ohm R."/>
            <person name="Martin F."/>
            <person name="Silar P."/>
            <person name="Natvig D."/>
            <person name="Lalanne C."/>
            <person name="Gautier V."/>
            <person name="Ament-Velasquez S.L."/>
            <person name="Kruys A."/>
            <person name="Hutchinson M.I."/>
            <person name="Powell A.J."/>
            <person name="Barry K."/>
            <person name="Miller A.N."/>
            <person name="Grigoriev I.V."/>
            <person name="Debuchy R."/>
            <person name="Gladieux P."/>
            <person name="Thoren M.H."/>
            <person name="Johannesson H."/>
        </authorList>
    </citation>
    <scope>NUCLEOTIDE SEQUENCE</scope>
    <source>
        <strain evidence="2">CBS 103.79</strain>
    </source>
</reference>
<name>A0AAN6MDP7_9PEZI</name>
<dbReference type="PANTHER" id="PTHR36840">
    <property type="entry name" value="BLL5714 PROTEIN"/>
    <property type="match status" value="1"/>
</dbReference>
<dbReference type="PANTHER" id="PTHR36840:SF1">
    <property type="entry name" value="BLL5714 PROTEIN"/>
    <property type="match status" value="1"/>
</dbReference>
<feature type="transmembrane region" description="Helical" evidence="1">
    <location>
        <begin position="275"/>
        <end position="295"/>
    </location>
</feature>
<feature type="transmembrane region" description="Helical" evidence="1">
    <location>
        <begin position="335"/>
        <end position="357"/>
    </location>
</feature>
<dbReference type="AlphaFoldDB" id="A0AAN6MDP7"/>
<evidence type="ECO:0000313" key="3">
    <source>
        <dbReference type="Proteomes" id="UP001303889"/>
    </source>
</evidence>
<organism evidence="2 3">
    <name type="scientific">Staphylotrichum tortipilum</name>
    <dbReference type="NCBI Taxonomy" id="2831512"/>
    <lineage>
        <taxon>Eukaryota</taxon>
        <taxon>Fungi</taxon>
        <taxon>Dikarya</taxon>
        <taxon>Ascomycota</taxon>
        <taxon>Pezizomycotina</taxon>
        <taxon>Sordariomycetes</taxon>
        <taxon>Sordariomycetidae</taxon>
        <taxon>Sordariales</taxon>
        <taxon>Chaetomiaceae</taxon>
        <taxon>Staphylotrichum</taxon>
    </lineage>
</organism>
<gene>
    <name evidence="2" type="ORF">C8A05DRAFT_47434</name>
</gene>
<keyword evidence="1" id="KW-1133">Transmembrane helix</keyword>
<keyword evidence="3" id="KW-1185">Reference proteome</keyword>
<evidence type="ECO:0000256" key="1">
    <source>
        <dbReference type="SAM" id="Phobius"/>
    </source>
</evidence>
<feature type="transmembrane region" description="Helical" evidence="1">
    <location>
        <begin position="418"/>
        <end position="437"/>
    </location>
</feature>
<evidence type="ECO:0000313" key="2">
    <source>
        <dbReference type="EMBL" id="KAK3898166.1"/>
    </source>
</evidence>
<proteinExistence type="predicted"/>
<keyword evidence="1" id="KW-0812">Transmembrane</keyword>
<protein>
    <submittedName>
        <fullName evidence="2">Bacterial low temperature requirement A protein-domain-containing protein</fullName>
    </submittedName>
</protein>
<dbReference type="Proteomes" id="UP001303889">
    <property type="component" value="Unassembled WGS sequence"/>
</dbReference>
<comment type="caution">
    <text evidence="2">The sequence shown here is derived from an EMBL/GenBank/DDBJ whole genome shotgun (WGS) entry which is preliminary data.</text>
</comment>